<protein>
    <submittedName>
        <fullName evidence="2">Heterodisulfide reductase related protein</fullName>
    </submittedName>
</protein>
<dbReference type="PANTHER" id="PTHR43255">
    <property type="entry name" value="IRON-SULFUR-BINDING OXIDOREDUCTASE FADF-RELATED-RELATED"/>
    <property type="match status" value="1"/>
</dbReference>
<dbReference type="KEGG" id="tac:Ta0540"/>
<evidence type="ECO:0000259" key="1">
    <source>
        <dbReference type="Pfam" id="PF02754"/>
    </source>
</evidence>
<evidence type="ECO:0000313" key="2">
    <source>
        <dbReference type="EMBL" id="CAC11680.1"/>
    </source>
</evidence>
<name>Q9HKQ6_THEAC</name>
<dbReference type="GO" id="GO:0005886">
    <property type="term" value="C:plasma membrane"/>
    <property type="evidence" value="ECO:0007669"/>
    <property type="project" value="TreeGrafter"/>
</dbReference>
<proteinExistence type="predicted"/>
<dbReference type="eggNOG" id="arCOG00332">
    <property type="taxonomic scope" value="Archaea"/>
</dbReference>
<dbReference type="OrthoDB" id="42878at2157"/>
<dbReference type="GO" id="GO:0016491">
    <property type="term" value="F:oxidoreductase activity"/>
    <property type="evidence" value="ECO:0007669"/>
    <property type="project" value="UniProtKB-ARBA"/>
</dbReference>
<dbReference type="EnsemblBacteria" id="CAC11680">
    <property type="protein sequence ID" value="CAC11680"/>
    <property type="gene ID" value="CAC11680"/>
</dbReference>
<dbReference type="STRING" id="273075.gene:9571760"/>
<evidence type="ECO:0000313" key="3">
    <source>
        <dbReference type="Proteomes" id="UP000001024"/>
    </source>
</evidence>
<keyword evidence="3" id="KW-1185">Reference proteome</keyword>
<sequence>MDEDRVRKQEALIKSVLYRNLMEDYIPFPLDKKLAVKWASGMNIPRGGKVILYTSYMYQMASVFKSYEKYVPTLGSLGKSRILASIGSRLIKPKDEDIDRSVRILQNIYRMISKVRADVGYLYEEEPYSGSLLYELGFLDEFKEYGTEILKFFKEKGVEEIITVDPHTTNTLANLKRYIGFDIPFRSYLTIIGTVKGNGKFVMHDSCLYSRFLDMYDTIRDKAKSAGIELVEDPTVTGKGSGFCCGGPAGPLNDDLSDSIAKARAASLKAVYDNVLVACPLCYVNLEPYCNIKDIAEVIG</sequence>
<dbReference type="RefSeq" id="WP_010900965.1">
    <property type="nucleotide sequence ID" value="NC_002578.1"/>
</dbReference>
<reference evidence="2 3" key="1">
    <citation type="journal article" date="2000" name="Nature">
        <title>The genome sequence of the thermoacidophilic scavenger Thermoplasma acidophilum.</title>
        <authorList>
            <person name="Ruepp A."/>
            <person name="Graml W."/>
            <person name="Santos-Martinez M.L."/>
            <person name="Koretke K.K."/>
            <person name="Volker C."/>
            <person name="Mewes H.W."/>
            <person name="Frishman D."/>
            <person name="Stocker S."/>
            <person name="Lupas A.N."/>
            <person name="Baumeister W."/>
        </authorList>
    </citation>
    <scope>NUCLEOTIDE SEQUENCE [LARGE SCALE GENOMIC DNA]</scope>
    <source>
        <strain evidence="3">ATCC 25905 / DSM 1728 / JCM 9062 / NBRC 15155 / AMRC-C165</strain>
    </source>
</reference>
<organism evidence="2 3">
    <name type="scientific">Thermoplasma acidophilum (strain ATCC 25905 / DSM 1728 / JCM 9062 / NBRC 15155 / AMRC-C165)</name>
    <dbReference type="NCBI Taxonomy" id="273075"/>
    <lineage>
        <taxon>Archaea</taxon>
        <taxon>Methanobacteriati</taxon>
        <taxon>Thermoplasmatota</taxon>
        <taxon>Thermoplasmata</taxon>
        <taxon>Thermoplasmatales</taxon>
        <taxon>Thermoplasmataceae</taxon>
        <taxon>Thermoplasma</taxon>
    </lineage>
</organism>
<gene>
    <name evidence="2" type="ordered locus">Ta0540</name>
</gene>
<dbReference type="InParanoid" id="Q9HKQ6"/>
<dbReference type="AlphaFoldDB" id="Q9HKQ6"/>
<dbReference type="EMBL" id="AL445064">
    <property type="protein sequence ID" value="CAC11680.1"/>
    <property type="molecule type" value="Genomic_DNA"/>
</dbReference>
<dbReference type="InterPro" id="IPR051460">
    <property type="entry name" value="HdrC_iron-sulfur_subunit"/>
</dbReference>
<dbReference type="PANTHER" id="PTHR43255:SF2">
    <property type="entry name" value="HETERODISULFIDE REDUCTASE RELATED PROTEIN"/>
    <property type="match status" value="1"/>
</dbReference>
<dbReference type="PaxDb" id="273075-Ta0540"/>
<feature type="domain" description="Cysteine-rich" evidence="1">
    <location>
        <begin position="202"/>
        <end position="286"/>
    </location>
</feature>
<dbReference type="Proteomes" id="UP000001024">
    <property type="component" value="Chromosome"/>
</dbReference>
<dbReference type="InterPro" id="IPR004017">
    <property type="entry name" value="Cys_rich_dom"/>
</dbReference>
<accession>Q9HKQ6</accession>
<dbReference type="Pfam" id="PF02754">
    <property type="entry name" value="CCG"/>
    <property type="match status" value="1"/>
</dbReference>
<dbReference type="HOGENOM" id="CLU_023081_2_1_2"/>